<proteinExistence type="predicted"/>
<protein>
    <submittedName>
        <fullName evidence="1">NAD(P)-binding Rossmann-fold superfamily protein</fullName>
    </submittedName>
</protein>
<dbReference type="Proteomes" id="UP000325081">
    <property type="component" value="Unassembled WGS sequence"/>
</dbReference>
<sequence>MLPFALTWDPSWPEAWAPVINHPGSLLSCRGATIYHGVSLCASPWVELMLRAALWTEQVLRDAPWVELVLRAVPWVELVLRAALWTEQVLRAAPWIALVKELIEEGVYRWNAALIKELFCEEDGAAILIIQSLDPTMKDR</sequence>
<comment type="caution">
    <text evidence="1">The sequence shown here is derived from an EMBL/GenBank/DDBJ whole genome shotgun (WGS) entry which is preliminary data.</text>
</comment>
<gene>
    <name evidence="1" type="ORF">STAS_04864</name>
</gene>
<dbReference type="AlphaFoldDB" id="A0A5A7P876"/>
<evidence type="ECO:0000313" key="1">
    <source>
        <dbReference type="EMBL" id="GER29035.1"/>
    </source>
</evidence>
<organism evidence="1 2">
    <name type="scientific">Striga asiatica</name>
    <name type="common">Asiatic witchweed</name>
    <name type="synonym">Buchnera asiatica</name>
    <dbReference type="NCBI Taxonomy" id="4170"/>
    <lineage>
        <taxon>Eukaryota</taxon>
        <taxon>Viridiplantae</taxon>
        <taxon>Streptophyta</taxon>
        <taxon>Embryophyta</taxon>
        <taxon>Tracheophyta</taxon>
        <taxon>Spermatophyta</taxon>
        <taxon>Magnoliopsida</taxon>
        <taxon>eudicotyledons</taxon>
        <taxon>Gunneridae</taxon>
        <taxon>Pentapetalae</taxon>
        <taxon>asterids</taxon>
        <taxon>lamiids</taxon>
        <taxon>Lamiales</taxon>
        <taxon>Orobanchaceae</taxon>
        <taxon>Buchnereae</taxon>
        <taxon>Striga</taxon>
    </lineage>
</organism>
<dbReference type="EMBL" id="BKCP01003335">
    <property type="protein sequence ID" value="GER29035.1"/>
    <property type="molecule type" value="Genomic_DNA"/>
</dbReference>
<name>A0A5A7P876_STRAF</name>
<evidence type="ECO:0000313" key="2">
    <source>
        <dbReference type="Proteomes" id="UP000325081"/>
    </source>
</evidence>
<accession>A0A5A7P876</accession>
<reference evidence="2" key="1">
    <citation type="journal article" date="2019" name="Curr. Biol.">
        <title>Genome Sequence of Striga asiatica Provides Insight into the Evolution of Plant Parasitism.</title>
        <authorList>
            <person name="Yoshida S."/>
            <person name="Kim S."/>
            <person name="Wafula E.K."/>
            <person name="Tanskanen J."/>
            <person name="Kim Y.M."/>
            <person name="Honaas L."/>
            <person name="Yang Z."/>
            <person name="Spallek T."/>
            <person name="Conn C.E."/>
            <person name="Ichihashi Y."/>
            <person name="Cheong K."/>
            <person name="Cui S."/>
            <person name="Der J.P."/>
            <person name="Gundlach H."/>
            <person name="Jiao Y."/>
            <person name="Hori C."/>
            <person name="Ishida J.K."/>
            <person name="Kasahara H."/>
            <person name="Kiba T."/>
            <person name="Kim M.S."/>
            <person name="Koo N."/>
            <person name="Laohavisit A."/>
            <person name="Lee Y.H."/>
            <person name="Lumba S."/>
            <person name="McCourt P."/>
            <person name="Mortimer J.C."/>
            <person name="Mutuku J.M."/>
            <person name="Nomura T."/>
            <person name="Sasaki-Sekimoto Y."/>
            <person name="Seto Y."/>
            <person name="Wang Y."/>
            <person name="Wakatake T."/>
            <person name="Sakakibara H."/>
            <person name="Demura T."/>
            <person name="Yamaguchi S."/>
            <person name="Yoneyama K."/>
            <person name="Manabe R.I."/>
            <person name="Nelson D.C."/>
            <person name="Schulman A.H."/>
            <person name="Timko M.P."/>
            <person name="dePamphilis C.W."/>
            <person name="Choi D."/>
            <person name="Shirasu K."/>
        </authorList>
    </citation>
    <scope>NUCLEOTIDE SEQUENCE [LARGE SCALE GENOMIC DNA]</scope>
    <source>
        <strain evidence="2">cv. UVA1</strain>
    </source>
</reference>
<keyword evidence="2" id="KW-1185">Reference proteome</keyword>